<sequence length="68" mass="7404">MTLMTSWVESANSADTDFPLNNLPYGVFTTNRLEARCGVAIGDQILDMAALEEEGLITLAEEPVFDVP</sequence>
<feature type="non-terminal residue" evidence="3">
    <location>
        <position position="68"/>
    </location>
</feature>
<name>A0A0F9CVZ0_9ZZZZ</name>
<protein>
    <recommendedName>
        <fullName evidence="2">Fumarylacetoacetase N-terminal domain-containing protein</fullName>
    </recommendedName>
</protein>
<dbReference type="GO" id="GO:0046872">
    <property type="term" value="F:metal ion binding"/>
    <property type="evidence" value="ECO:0007669"/>
    <property type="project" value="UniProtKB-KW"/>
</dbReference>
<dbReference type="EMBL" id="LAZR01034324">
    <property type="protein sequence ID" value="KKL45621.1"/>
    <property type="molecule type" value="Genomic_DNA"/>
</dbReference>
<dbReference type="InterPro" id="IPR005959">
    <property type="entry name" value="Fumarylacetoacetase"/>
</dbReference>
<evidence type="ECO:0000259" key="2">
    <source>
        <dbReference type="Pfam" id="PF09298"/>
    </source>
</evidence>
<accession>A0A0F9CVZ0</accession>
<dbReference type="PANTHER" id="PTHR43069:SF2">
    <property type="entry name" value="FUMARYLACETOACETASE"/>
    <property type="match status" value="1"/>
</dbReference>
<dbReference type="InterPro" id="IPR015377">
    <property type="entry name" value="Fumarylacetoacetase_N"/>
</dbReference>
<keyword evidence="1" id="KW-0479">Metal-binding</keyword>
<reference evidence="3" key="1">
    <citation type="journal article" date="2015" name="Nature">
        <title>Complex archaea that bridge the gap between prokaryotes and eukaryotes.</title>
        <authorList>
            <person name="Spang A."/>
            <person name="Saw J.H."/>
            <person name="Jorgensen S.L."/>
            <person name="Zaremba-Niedzwiedzka K."/>
            <person name="Martijn J."/>
            <person name="Lind A.E."/>
            <person name="van Eijk R."/>
            <person name="Schleper C."/>
            <person name="Guy L."/>
            <person name="Ettema T.J."/>
        </authorList>
    </citation>
    <scope>NUCLEOTIDE SEQUENCE</scope>
</reference>
<dbReference type="SUPFAM" id="SSF63433">
    <property type="entry name" value="Fumarylacetoacetate hydrolase, FAH, N-terminal domain"/>
    <property type="match status" value="1"/>
</dbReference>
<dbReference type="Gene3D" id="2.30.30.230">
    <property type="entry name" value="Fumarylacetoacetase, N-terminal domain"/>
    <property type="match status" value="1"/>
</dbReference>
<organism evidence="3">
    <name type="scientific">marine sediment metagenome</name>
    <dbReference type="NCBI Taxonomy" id="412755"/>
    <lineage>
        <taxon>unclassified sequences</taxon>
        <taxon>metagenomes</taxon>
        <taxon>ecological metagenomes</taxon>
    </lineage>
</organism>
<dbReference type="Pfam" id="PF09298">
    <property type="entry name" value="FAA_hydrolase_N"/>
    <property type="match status" value="1"/>
</dbReference>
<proteinExistence type="predicted"/>
<dbReference type="InterPro" id="IPR036462">
    <property type="entry name" value="Fumarylacetoacetase_N_sf"/>
</dbReference>
<dbReference type="PANTHER" id="PTHR43069">
    <property type="entry name" value="FUMARYLACETOACETASE"/>
    <property type="match status" value="1"/>
</dbReference>
<dbReference type="GO" id="GO:0006572">
    <property type="term" value="P:L-tyrosine catabolic process"/>
    <property type="evidence" value="ECO:0007669"/>
    <property type="project" value="TreeGrafter"/>
</dbReference>
<evidence type="ECO:0000256" key="1">
    <source>
        <dbReference type="ARBA" id="ARBA00022723"/>
    </source>
</evidence>
<comment type="caution">
    <text evidence="3">The sequence shown here is derived from an EMBL/GenBank/DDBJ whole genome shotgun (WGS) entry which is preliminary data.</text>
</comment>
<evidence type="ECO:0000313" key="3">
    <source>
        <dbReference type="EMBL" id="KKL45621.1"/>
    </source>
</evidence>
<gene>
    <name evidence="3" type="ORF">LCGC14_2353800</name>
</gene>
<dbReference type="GO" id="GO:1902000">
    <property type="term" value="P:homogentisate catabolic process"/>
    <property type="evidence" value="ECO:0007669"/>
    <property type="project" value="TreeGrafter"/>
</dbReference>
<dbReference type="AlphaFoldDB" id="A0A0F9CVZ0"/>
<dbReference type="GO" id="GO:0004334">
    <property type="term" value="F:fumarylacetoacetase activity"/>
    <property type="evidence" value="ECO:0007669"/>
    <property type="project" value="InterPro"/>
</dbReference>
<dbReference type="GO" id="GO:0006559">
    <property type="term" value="P:L-phenylalanine catabolic process"/>
    <property type="evidence" value="ECO:0007669"/>
    <property type="project" value="TreeGrafter"/>
</dbReference>
<feature type="domain" description="Fumarylacetoacetase N-terminal" evidence="2">
    <location>
        <begin position="21"/>
        <end position="58"/>
    </location>
</feature>